<evidence type="ECO:0000313" key="2">
    <source>
        <dbReference type="Proteomes" id="UP000321805"/>
    </source>
</evidence>
<dbReference type="Proteomes" id="UP000321805">
    <property type="component" value="Chromosome"/>
</dbReference>
<reference evidence="1 2" key="1">
    <citation type="journal article" date="2018" name="J. Microbiol.">
        <title>Baekduia soli gen. nov., sp. nov., a novel bacterium isolated from the soil of Baekdu Mountain and proposal of a novel family name, Baekduiaceae fam. nov.</title>
        <authorList>
            <person name="An D.S."/>
            <person name="Siddiqi M.Z."/>
            <person name="Kim K.H."/>
            <person name="Yu H.S."/>
            <person name="Im W.T."/>
        </authorList>
    </citation>
    <scope>NUCLEOTIDE SEQUENCE [LARGE SCALE GENOMIC DNA]</scope>
    <source>
        <strain evidence="1 2">BR7-21</strain>
    </source>
</reference>
<sequence>MPRTHGLDAVRRLRATGHVGPVMVLSCSLDAVRAVASPPVPTRSSPGRTCPRGTAHSCALRYLTVKSVYMPAW</sequence>
<organism evidence="1 2">
    <name type="scientific">Baekduia soli</name>
    <dbReference type="NCBI Taxonomy" id="496014"/>
    <lineage>
        <taxon>Bacteria</taxon>
        <taxon>Bacillati</taxon>
        <taxon>Actinomycetota</taxon>
        <taxon>Thermoleophilia</taxon>
        <taxon>Solirubrobacterales</taxon>
        <taxon>Baekduiaceae</taxon>
        <taxon>Baekduia</taxon>
    </lineage>
</organism>
<keyword evidence="2" id="KW-1185">Reference proteome</keyword>
<dbReference type="KEGG" id="bsol:FSW04_12965"/>
<accession>A0A5B8U5I9</accession>
<dbReference type="AlphaFoldDB" id="A0A5B8U5I9"/>
<evidence type="ECO:0000313" key="1">
    <source>
        <dbReference type="EMBL" id="QEC48389.1"/>
    </source>
</evidence>
<dbReference type="PROSITE" id="PS51257">
    <property type="entry name" value="PROKAR_LIPOPROTEIN"/>
    <property type="match status" value="1"/>
</dbReference>
<protein>
    <submittedName>
        <fullName evidence="1">Response regulator</fullName>
    </submittedName>
</protein>
<proteinExistence type="predicted"/>
<dbReference type="EMBL" id="CP042430">
    <property type="protein sequence ID" value="QEC48389.1"/>
    <property type="molecule type" value="Genomic_DNA"/>
</dbReference>
<name>A0A5B8U5I9_9ACTN</name>
<gene>
    <name evidence="1" type="ORF">FSW04_12965</name>
</gene>